<organism evidence="3 4">
    <name type="scientific">Apostasia shenzhenica</name>
    <dbReference type="NCBI Taxonomy" id="1088818"/>
    <lineage>
        <taxon>Eukaryota</taxon>
        <taxon>Viridiplantae</taxon>
        <taxon>Streptophyta</taxon>
        <taxon>Embryophyta</taxon>
        <taxon>Tracheophyta</taxon>
        <taxon>Spermatophyta</taxon>
        <taxon>Magnoliopsida</taxon>
        <taxon>Liliopsida</taxon>
        <taxon>Asparagales</taxon>
        <taxon>Orchidaceae</taxon>
        <taxon>Apostasioideae</taxon>
        <taxon>Apostasia</taxon>
    </lineage>
</organism>
<name>A0A2I0BGR3_9ASPA</name>
<evidence type="ECO:0000259" key="2">
    <source>
        <dbReference type="SMART" id="SM00937"/>
    </source>
</evidence>
<reference evidence="3 4" key="1">
    <citation type="journal article" date="2017" name="Nature">
        <title>The Apostasia genome and the evolution of orchids.</title>
        <authorList>
            <person name="Zhang G.Q."/>
            <person name="Liu K.W."/>
            <person name="Li Z."/>
            <person name="Lohaus R."/>
            <person name="Hsiao Y.Y."/>
            <person name="Niu S.C."/>
            <person name="Wang J.Y."/>
            <person name="Lin Y.C."/>
            <person name="Xu Q."/>
            <person name="Chen L.J."/>
            <person name="Yoshida K."/>
            <person name="Fujiwara S."/>
            <person name="Wang Z.W."/>
            <person name="Zhang Y.Q."/>
            <person name="Mitsuda N."/>
            <person name="Wang M."/>
            <person name="Liu G.H."/>
            <person name="Pecoraro L."/>
            <person name="Huang H.X."/>
            <person name="Xiao X.J."/>
            <person name="Lin M."/>
            <person name="Wu X.Y."/>
            <person name="Wu W.L."/>
            <person name="Chen Y.Y."/>
            <person name="Chang S.B."/>
            <person name="Sakamoto S."/>
            <person name="Ohme-Takagi M."/>
            <person name="Yagi M."/>
            <person name="Zeng S.J."/>
            <person name="Shen C.Y."/>
            <person name="Yeh C.M."/>
            <person name="Luo Y.B."/>
            <person name="Tsai W.C."/>
            <person name="Van de Peer Y."/>
            <person name="Liu Z.J."/>
        </authorList>
    </citation>
    <scope>NUCLEOTIDE SEQUENCE [LARGE SCALE GENOMIC DNA]</scope>
    <source>
        <strain evidence="4">cv. Shenzhen</strain>
        <tissue evidence="3">Stem</tissue>
    </source>
</reference>
<dbReference type="SMART" id="SM00937">
    <property type="entry name" value="PCRF"/>
    <property type="match status" value="1"/>
</dbReference>
<dbReference type="PANTHER" id="PTHR43116:SF4">
    <property type="entry name" value="PEPTIDE CHAIN RELEASE FACTOR PRFB3, CHLOROPLASTIC"/>
    <property type="match status" value="1"/>
</dbReference>
<dbReference type="GO" id="GO:0005737">
    <property type="term" value="C:cytoplasm"/>
    <property type="evidence" value="ECO:0007669"/>
    <property type="project" value="UniProtKB-ARBA"/>
</dbReference>
<comment type="similarity">
    <text evidence="1">Belongs to the prokaryotic/mitochondrial release factor family.</text>
</comment>
<dbReference type="Gene3D" id="3.30.160.20">
    <property type="match status" value="1"/>
</dbReference>
<dbReference type="InterPro" id="IPR000352">
    <property type="entry name" value="Pep_chain_release_fac_I"/>
</dbReference>
<evidence type="ECO:0000313" key="3">
    <source>
        <dbReference type="EMBL" id="PKA66993.1"/>
    </source>
</evidence>
<dbReference type="InterPro" id="IPR005139">
    <property type="entry name" value="PCRF"/>
</dbReference>
<dbReference type="EMBL" id="KZ451883">
    <property type="protein sequence ID" value="PKA66993.1"/>
    <property type="molecule type" value="Genomic_DNA"/>
</dbReference>
<keyword evidence="4" id="KW-1185">Reference proteome</keyword>
<dbReference type="STRING" id="1088818.A0A2I0BGR3"/>
<dbReference type="SUPFAM" id="SSF75620">
    <property type="entry name" value="Release factor"/>
    <property type="match status" value="1"/>
</dbReference>
<gene>
    <name evidence="3" type="ORF">AXF42_Ash004484</name>
</gene>
<evidence type="ECO:0000256" key="1">
    <source>
        <dbReference type="ARBA" id="ARBA00010835"/>
    </source>
</evidence>
<dbReference type="Pfam" id="PF03462">
    <property type="entry name" value="PCRF"/>
    <property type="match status" value="1"/>
</dbReference>
<dbReference type="Proteomes" id="UP000236161">
    <property type="component" value="Unassembled WGS sequence"/>
</dbReference>
<feature type="domain" description="Peptide chain release factor" evidence="2">
    <location>
        <begin position="131"/>
        <end position="242"/>
    </location>
</feature>
<dbReference type="Pfam" id="PF00472">
    <property type="entry name" value="RF-1"/>
    <property type="match status" value="1"/>
</dbReference>
<proteinExistence type="inferred from homology"/>
<dbReference type="InterPro" id="IPR045853">
    <property type="entry name" value="Pep_chain_release_fac_I_sf"/>
</dbReference>
<dbReference type="PANTHER" id="PTHR43116">
    <property type="entry name" value="PEPTIDE CHAIN RELEASE FACTOR 2"/>
    <property type="match status" value="1"/>
</dbReference>
<evidence type="ECO:0000313" key="4">
    <source>
        <dbReference type="Proteomes" id="UP000236161"/>
    </source>
</evidence>
<dbReference type="AlphaFoldDB" id="A0A2I0BGR3"/>
<dbReference type="GO" id="GO:0003747">
    <property type="term" value="F:translation release factor activity"/>
    <property type="evidence" value="ECO:0007669"/>
    <property type="project" value="InterPro"/>
</dbReference>
<accession>A0A2I0BGR3</accession>
<dbReference type="OrthoDB" id="2019491at2759"/>
<dbReference type="Gene3D" id="3.30.70.1660">
    <property type="match status" value="1"/>
</dbReference>
<sequence length="416" mass="47166">MAQAPPAESLSAGAFRTRWFANGRARSSSFSVRAEQRMEGASDKIYKDLGLFSLKKKINDAVARVETITPVAMELEEERKMKQEEVLRKYNLWDDINASNESLTALADAIKVINGLKEVQHKAEEAKLISQLADMDIINNQLFKQAYIASLDVSKFLDRYEMSKLLNGSYDREGACMVITAGMEGTSSEMWTERLLSMYTRWAGKHDYSATVLEKFPSNDCGAKSAIIEFEEQYMYGYLSGEKGIHKFIHSSLDGSVVRETCSASIDVVPLFLENMVDFNIEDREIEISYPSYYYEAFCCKTKNAVSIRHIPTNTVVQSSGERSQFANKMKALNRLKSKLLVMTMEEGVDPNRMKDDSALNKSAHEVRRYMFRPHKSVHDLKTGVILHKLNSVLDGNIEPFLRSHINLRRGRGLAE</sequence>
<protein>
    <recommendedName>
        <fullName evidence="2">Peptide chain release factor domain-containing protein</fullName>
    </recommendedName>
</protein>